<dbReference type="AlphaFoldDB" id="A0A5M8NYL8"/>
<proteinExistence type="predicted"/>
<dbReference type="GO" id="GO:0019867">
    <property type="term" value="C:outer membrane"/>
    <property type="evidence" value="ECO:0007669"/>
    <property type="project" value="InterPro"/>
</dbReference>
<reference evidence="4 5" key="1">
    <citation type="submission" date="2019-03" db="EMBL/GenBank/DDBJ databases">
        <title>Single cell metagenomics reveals metabolic interactions within the superorganism composed of flagellate Streblomastix strix and complex community of Bacteroidetes bacteria on its surface.</title>
        <authorList>
            <person name="Treitli S.C."/>
            <person name="Kolisko M."/>
            <person name="Husnik F."/>
            <person name="Keeling P."/>
            <person name="Hampl V."/>
        </authorList>
    </citation>
    <scope>NUCLEOTIDE SEQUENCE [LARGE SCALE GENOMIC DNA]</scope>
    <source>
        <strain evidence="4">St1</strain>
    </source>
</reference>
<dbReference type="Pfam" id="PF16411">
    <property type="entry name" value="SusF_SusE"/>
    <property type="match status" value="2"/>
</dbReference>
<evidence type="ECO:0000259" key="2">
    <source>
        <dbReference type="Pfam" id="PF14292"/>
    </source>
</evidence>
<evidence type="ECO:0000313" key="4">
    <source>
        <dbReference type="EMBL" id="KAA6300985.1"/>
    </source>
</evidence>
<feature type="domain" description="Outer membrane protein SusF/SusE-like C-terminal" evidence="3">
    <location>
        <begin position="282"/>
        <end position="385"/>
    </location>
</feature>
<accession>A0A5M8NYL8</accession>
<feature type="domain" description="SusE outer membrane protein" evidence="2">
    <location>
        <begin position="22"/>
        <end position="116"/>
    </location>
</feature>
<dbReference type="Gene3D" id="2.60.40.3610">
    <property type="match status" value="1"/>
</dbReference>
<dbReference type="Gene3D" id="2.60.40.3620">
    <property type="match status" value="1"/>
</dbReference>
<dbReference type="InterPro" id="IPR025970">
    <property type="entry name" value="SusE"/>
</dbReference>
<comment type="caution">
    <text evidence="4">The sequence shown here is derived from an EMBL/GenBank/DDBJ whole genome shotgun (WGS) entry which is preliminary data.</text>
</comment>
<feature type="signal peptide" evidence="1">
    <location>
        <begin position="1"/>
        <end position="19"/>
    </location>
</feature>
<keyword evidence="1" id="KW-0732">Signal</keyword>
<organism evidence="4 5">
    <name type="scientific">Candidatus Ordinivivax streblomastigis</name>
    <dbReference type="NCBI Taxonomy" id="2540710"/>
    <lineage>
        <taxon>Bacteria</taxon>
        <taxon>Pseudomonadati</taxon>
        <taxon>Bacteroidota</taxon>
        <taxon>Bacteroidia</taxon>
        <taxon>Bacteroidales</taxon>
        <taxon>Candidatus Ordinivivax</taxon>
    </lineage>
</organism>
<dbReference type="Pfam" id="PF14292">
    <property type="entry name" value="SusE"/>
    <property type="match status" value="1"/>
</dbReference>
<name>A0A5M8NYL8_9BACT</name>
<dbReference type="GO" id="GO:2001070">
    <property type="term" value="F:starch binding"/>
    <property type="evidence" value="ECO:0007669"/>
    <property type="project" value="InterPro"/>
</dbReference>
<dbReference type="PROSITE" id="PS51257">
    <property type="entry name" value="PROKAR_LIPOPROTEIN"/>
    <property type="match status" value="1"/>
</dbReference>
<dbReference type="CDD" id="cd12965">
    <property type="entry name" value="CBM-Eb_CBM-Fb"/>
    <property type="match status" value="1"/>
</dbReference>
<dbReference type="EMBL" id="SNRX01000035">
    <property type="protein sequence ID" value="KAA6300985.1"/>
    <property type="molecule type" value="Genomic_DNA"/>
</dbReference>
<evidence type="ECO:0000256" key="1">
    <source>
        <dbReference type="SAM" id="SignalP"/>
    </source>
</evidence>
<dbReference type="InterPro" id="IPR032187">
    <property type="entry name" value="SusF/SusE-like_C"/>
</dbReference>
<sequence>MKKIYILSTLLFGLCLFYACEDDRESNPTLENPDGFVLNIPKYVSGVYDLKNTQSLQFTCSQPNYGFTAAITYSVQIATKENFSEFATLPTTYTTAKIEADASEIAIALVGLLGVNDEPNYPPDPFPVYVRLSAALSANRGETLSNIVELPKVKGYYALEPMTMPQNIYLIGNITENWNWNVCTEMIPVYGTENLFWAIQYLGKTNGVDGDNAEIKFSTQKDGSGNEIGISQVLIDDASIALAGISGDNNIKIGVPGWYLVVVTVEIEGRNYKYQVQFLEPNVYLQGPANGGKWGNDAMLYVFTVPEASAGANAEFVSPAFIGNVETGTTEGVRASIVLPNHDWWQTEFTVIKGNLEYRGKGGDQERVLGNVGQKLYINFTAKTGSIN</sequence>
<evidence type="ECO:0000259" key="3">
    <source>
        <dbReference type="Pfam" id="PF16411"/>
    </source>
</evidence>
<dbReference type="CDD" id="cd12966">
    <property type="entry name" value="CBM-Ec_CBM-Fc"/>
    <property type="match status" value="1"/>
</dbReference>
<dbReference type="Proteomes" id="UP000324575">
    <property type="component" value="Unassembled WGS sequence"/>
</dbReference>
<feature type="domain" description="Outer membrane protein SusF/SusE-like C-terminal" evidence="3">
    <location>
        <begin position="167"/>
        <end position="272"/>
    </location>
</feature>
<evidence type="ECO:0000313" key="5">
    <source>
        <dbReference type="Proteomes" id="UP000324575"/>
    </source>
</evidence>
<gene>
    <name evidence="4" type="ORF">EZS26_002877</name>
</gene>
<feature type="chain" id="PRO_5024403085" evidence="1">
    <location>
        <begin position="20"/>
        <end position="388"/>
    </location>
</feature>
<protein>
    <submittedName>
        <fullName evidence="4">Outer membrane protein SusE</fullName>
    </submittedName>
</protein>